<dbReference type="EMBL" id="CP101114">
    <property type="protein sequence ID" value="UTO28136.1"/>
    <property type="molecule type" value="Genomic_DNA"/>
</dbReference>
<evidence type="ECO:0000313" key="2">
    <source>
        <dbReference type="Proteomes" id="UP001059475"/>
    </source>
</evidence>
<sequence>MLRIQTVLLIFLFALISQPSYALFSNRIATIEHIWPDKMLFDRLSFFQQITYAGDSHSIYFWGNQFQFQNGKNGYIGLFNRGTRTVHFSICNATGWKSDKCKHFTHQGSGVRCEIEFPWKKCALSHVRIVPVVVKNAALDEGS</sequence>
<protein>
    <submittedName>
        <fullName evidence="1">Uncharacterized protein</fullName>
    </submittedName>
</protein>
<gene>
    <name evidence="1" type="ORF">NMK50_08090</name>
</gene>
<evidence type="ECO:0000313" key="1">
    <source>
        <dbReference type="EMBL" id="UTO28136.1"/>
    </source>
</evidence>
<dbReference type="Proteomes" id="UP001059475">
    <property type="component" value="Chromosome"/>
</dbReference>
<organism evidence="1 2">
    <name type="scientific">Bartonella harrusi</name>
    <dbReference type="NCBI Taxonomy" id="2961895"/>
    <lineage>
        <taxon>Bacteria</taxon>
        <taxon>Pseudomonadati</taxon>
        <taxon>Pseudomonadota</taxon>
        <taxon>Alphaproteobacteria</taxon>
        <taxon>Hyphomicrobiales</taxon>
        <taxon>Bartonellaceae</taxon>
        <taxon>Bartonella</taxon>
    </lineage>
</organism>
<name>A0ABY5EVF9_9HYPH</name>
<dbReference type="RefSeq" id="WP_254770044.1">
    <property type="nucleotide sequence ID" value="NZ_CP101114.1"/>
</dbReference>
<keyword evidence="2" id="KW-1185">Reference proteome</keyword>
<reference evidence="1" key="1">
    <citation type="submission" date="2022-07" db="EMBL/GenBank/DDBJ databases">
        <title>First report of Bartonella spp. in marsupials in Brazil, with a description of Bartonella harrusi sp. nov. and new proposal for taxonomic reclassification of species of the genus Bartonella.</title>
        <authorList>
            <person name="Amaral R.B."/>
        </authorList>
    </citation>
    <scope>NUCLEOTIDE SEQUENCE</scope>
    <source>
        <strain evidence="1">117A</strain>
    </source>
</reference>
<proteinExistence type="predicted"/>
<accession>A0ABY5EVF9</accession>